<dbReference type="InterPro" id="IPR036734">
    <property type="entry name" value="Neur_chan_lig-bd_sf"/>
</dbReference>
<dbReference type="Gene3D" id="2.70.170.10">
    <property type="entry name" value="Neurotransmitter-gated ion-channel ligand-binding domain"/>
    <property type="match status" value="1"/>
</dbReference>
<evidence type="ECO:0000313" key="17">
    <source>
        <dbReference type="WBParaSite" id="DME_0000668301-mRNA-1"/>
    </source>
</evidence>
<evidence type="ECO:0000313" key="16">
    <source>
        <dbReference type="Proteomes" id="UP000274756"/>
    </source>
</evidence>
<evidence type="ECO:0000256" key="2">
    <source>
        <dbReference type="ARBA" id="ARBA00004236"/>
    </source>
</evidence>
<dbReference type="CDD" id="cd18990">
    <property type="entry name" value="LGIC_ECD_GABAAR"/>
    <property type="match status" value="1"/>
</dbReference>
<name>A0A0N4UGQ0_DRAME</name>
<evidence type="ECO:0000256" key="1">
    <source>
        <dbReference type="ARBA" id="ARBA00004141"/>
    </source>
</evidence>
<evidence type="ECO:0000256" key="10">
    <source>
        <dbReference type="ARBA" id="ARBA00023303"/>
    </source>
</evidence>
<dbReference type="InterPro" id="IPR006201">
    <property type="entry name" value="Neur_channel"/>
</dbReference>
<evidence type="ECO:0000256" key="6">
    <source>
        <dbReference type="ARBA" id="ARBA00022729"/>
    </source>
</evidence>
<keyword evidence="9 11" id="KW-0472">Membrane</keyword>
<dbReference type="Pfam" id="PF02932">
    <property type="entry name" value="Neur_chan_memb"/>
    <property type="match status" value="1"/>
</dbReference>
<feature type="domain" description="Neurotransmitter-gated ion-channel transmembrane" evidence="13">
    <location>
        <begin position="297"/>
        <end position="527"/>
    </location>
</feature>
<keyword evidence="5 11" id="KW-0812">Transmembrane</keyword>
<feature type="signal peptide" evidence="11">
    <location>
        <begin position="1"/>
        <end position="18"/>
    </location>
</feature>
<protein>
    <submittedName>
        <fullName evidence="17">Neur_chan_LBD domain-containing protein</fullName>
    </submittedName>
</protein>
<keyword evidence="10 11" id="KW-0407">Ion channel</keyword>
<keyword evidence="4" id="KW-1003">Cell membrane</keyword>
<feature type="chain" id="PRO_5041474349" evidence="11">
    <location>
        <begin position="19"/>
        <end position="536"/>
    </location>
</feature>
<dbReference type="InterPro" id="IPR006202">
    <property type="entry name" value="Neur_chan_lig-bd"/>
</dbReference>
<dbReference type="InterPro" id="IPR018000">
    <property type="entry name" value="Neurotransmitter_ion_chnl_CS"/>
</dbReference>
<dbReference type="InterPro" id="IPR036719">
    <property type="entry name" value="Neuro-gated_channel_TM_sf"/>
</dbReference>
<dbReference type="GO" id="GO:0004888">
    <property type="term" value="F:transmembrane signaling receptor activity"/>
    <property type="evidence" value="ECO:0007669"/>
    <property type="project" value="InterPro"/>
</dbReference>
<dbReference type="Gene3D" id="1.20.58.390">
    <property type="entry name" value="Neurotransmitter-gated ion-channel transmembrane domain"/>
    <property type="match status" value="1"/>
</dbReference>
<dbReference type="SUPFAM" id="SSF90112">
    <property type="entry name" value="Neurotransmitter-gated ion-channel transmembrane pore"/>
    <property type="match status" value="1"/>
</dbReference>
<dbReference type="InterPro" id="IPR038050">
    <property type="entry name" value="Neuro_actylchol_rec"/>
</dbReference>
<dbReference type="CDD" id="cd19049">
    <property type="entry name" value="LGIC_TM_anion"/>
    <property type="match status" value="1"/>
</dbReference>
<keyword evidence="7 11" id="KW-1133">Transmembrane helix</keyword>
<evidence type="ECO:0000256" key="8">
    <source>
        <dbReference type="ARBA" id="ARBA00023065"/>
    </source>
</evidence>
<keyword evidence="6 11" id="KW-0732">Signal</keyword>
<comment type="similarity">
    <text evidence="11">Belongs to the ligand-gated ion channel (TC 1.A.9) family.</text>
</comment>
<evidence type="ECO:0000256" key="5">
    <source>
        <dbReference type="ARBA" id="ARBA00022692"/>
    </source>
</evidence>
<dbReference type="Proteomes" id="UP000274756">
    <property type="component" value="Unassembled WGS sequence"/>
</dbReference>
<dbReference type="PROSITE" id="PS00236">
    <property type="entry name" value="NEUROTR_ION_CHANNEL"/>
    <property type="match status" value="1"/>
</dbReference>
<dbReference type="EMBL" id="UYYG01001189">
    <property type="protein sequence ID" value="VDN59736.1"/>
    <property type="molecule type" value="Genomic_DNA"/>
</dbReference>
<evidence type="ECO:0000256" key="3">
    <source>
        <dbReference type="ARBA" id="ARBA00022448"/>
    </source>
</evidence>
<keyword evidence="16" id="KW-1185">Reference proteome</keyword>
<feature type="transmembrane region" description="Helical" evidence="11">
    <location>
        <begin position="292"/>
        <end position="314"/>
    </location>
</feature>
<dbReference type="WBParaSite" id="DME_0000668301-mRNA-1">
    <property type="protein sequence ID" value="DME_0000668301-mRNA-1"/>
    <property type="gene ID" value="DME_0000668301"/>
</dbReference>
<dbReference type="PANTHER" id="PTHR18945">
    <property type="entry name" value="NEUROTRANSMITTER GATED ION CHANNEL"/>
    <property type="match status" value="1"/>
</dbReference>
<sequence length="536" mass="61922">MLFHLTLIVIEGLTMKSAKLMKGCGKCDLRSSYCKELEFGLIACECRAGYSADSLGNCQPRSVIKESREEKCVLGHAEQAATRILTELLKNYDRNSVPKMKGVDVDVELLIQKISEISEIQSSSKMDILFSQIWHDPALSFEKEEGGQCLTNLSLPYRMVDQLWLPNVCIVNSKGSSIHQSPTPNVFLAILPNGTVWMNYRIVVETPCDMDFTFFPMDRVQCTIVFESYSFNVGKVRIHWKRHGIPVEVIGDTNLPDFHMTHYIHEKATFEYPAGVWDQLNMKMFFRRSYGFYLLQVYLPAYCMVLISWIAFWLDRKSLPARVTVGVSSLMALNLQYSNVARSLPKVSYVKGMDFFMFGCFGYIFLSIVELAIVGMLENPSDNSKKKPSFLSEKQFNKQKTMLEKKFSEKLFHGSQERIHLYGEGPSYCQNSFKEPFWTKETTFVQYHEPAPQESYNDSESEIANQNAAHGEPNRIFTQIRPRKIKMRRKGSAFKMRFFEKWTGEDMDRLCQKAFPISFAICNLMYWMYYTAKARD</sequence>
<dbReference type="Pfam" id="PF02931">
    <property type="entry name" value="Neur_chan_LBD"/>
    <property type="match status" value="1"/>
</dbReference>
<reference evidence="17" key="1">
    <citation type="submission" date="2017-02" db="UniProtKB">
        <authorList>
            <consortium name="WormBaseParasite"/>
        </authorList>
    </citation>
    <scope>IDENTIFICATION</scope>
</reference>
<dbReference type="GO" id="GO:0005230">
    <property type="term" value="F:extracellular ligand-gated monoatomic ion channel activity"/>
    <property type="evidence" value="ECO:0007669"/>
    <property type="project" value="InterPro"/>
</dbReference>
<dbReference type="AlphaFoldDB" id="A0A0N4UGQ0"/>
<gene>
    <name evidence="14" type="ORF">DME_LOCUS9709</name>
</gene>
<dbReference type="GO" id="GO:0005886">
    <property type="term" value="C:plasma membrane"/>
    <property type="evidence" value="ECO:0007669"/>
    <property type="project" value="UniProtKB-SubCell"/>
</dbReference>
<feature type="transmembrane region" description="Helical" evidence="11">
    <location>
        <begin position="355"/>
        <end position="377"/>
    </location>
</feature>
<dbReference type="PRINTS" id="PR00252">
    <property type="entry name" value="NRIONCHANNEL"/>
</dbReference>
<accession>A0A0N4UGQ0</accession>
<keyword evidence="8 11" id="KW-0406">Ion transport</keyword>
<evidence type="ECO:0000259" key="13">
    <source>
        <dbReference type="Pfam" id="PF02932"/>
    </source>
</evidence>
<evidence type="ECO:0000256" key="9">
    <source>
        <dbReference type="ARBA" id="ARBA00023136"/>
    </source>
</evidence>
<dbReference type="InterPro" id="IPR006029">
    <property type="entry name" value="Neurotrans-gated_channel_TM"/>
</dbReference>
<dbReference type="STRING" id="318479.A0A0N4UGQ0"/>
<feature type="domain" description="Neurotransmitter-gated ion-channel ligand-binding" evidence="12">
    <location>
        <begin position="82"/>
        <end position="288"/>
    </location>
</feature>
<dbReference type="PRINTS" id="PR00253">
    <property type="entry name" value="GABAARECEPTR"/>
</dbReference>
<comment type="subcellular location">
    <subcellularLocation>
        <location evidence="2">Cell membrane</location>
    </subcellularLocation>
    <subcellularLocation>
        <location evidence="1">Membrane</location>
        <topology evidence="1">Multi-pass membrane protein</topology>
    </subcellularLocation>
</comment>
<dbReference type="OrthoDB" id="442503at2759"/>
<evidence type="ECO:0000313" key="14">
    <source>
        <dbReference type="EMBL" id="VDN59736.1"/>
    </source>
</evidence>
<evidence type="ECO:0000259" key="12">
    <source>
        <dbReference type="Pfam" id="PF02931"/>
    </source>
</evidence>
<dbReference type="InterPro" id="IPR006028">
    <property type="entry name" value="GABAA/Glycine_rcpt"/>
</dbReference>
<evidence type="ECO:0000256" key="7">
    <source>
        <dbReference type="ARBA" id="ARBA00022989"/>
    </source>
</evidence>
<dbReference type="NCBIfam" id="TIGR00860">
    <property type="entry name" value="LIC"/>
    <property type="match status" value="1"/>
</dbReference>
<evidence type="ECO:0000313" key="15">
    <source>
        <dbReference type="Proteomes" id="UP000038040"/>
    </source>
</evidence>
<dbReference type="SUPFAM" id="SSF63712">
    <property type="entry name" value="Nicotinic receptor ligand binding domain-like"/>
    <property type="match status" value="1"/>
</dbReference>
<proteinExistence type="inferred from homology"/>
<reference evidence="14 16" key="2">
    <citation type="submission" date="2018-11" db="EMBL/GenBank/DDBJ databases">
        <authorList>
            <consortium name="Pathogen Informatics"/>
        </authorList>
    </citation>
    <scope>NUCLEOTIDE SEQUENCE [LARGE SCALE GENOMIC DNA]</scope>
</reference>
<comment type="caution">
    <text evidence="11">Lacks conserved residue(s) required for the propagation of feature annotation.</text>
</comment>
<organism evidence="15 17">
    <name type="scientific">Dracunculus medinensis</name>
    <name type="common">Guinea worm</name>
    <dbReference type="NCBI Taxonomy" id="318479"/>
    <lineage>
        <taxon>Eukaryota</taxon>
        <taxon>Metazoa</taxon>
        <taxon>Ecdysozoa</taxon>
        <taxon>Nematoda</taxon>
        <taxon>Chromadorea</taxon>
        <taxon>Rhabditida</taxon>
        <taxon>Spirurina</taxon>
        <taxon>Dracunculoidea</taxon>
        <taxon>Dracunculidae</taxon>
        <taxon>Dracunculus</taxon>
    </lineage>
</organism>
<evidence type="ECO:0000256" key="11">
    <source>
        <dbReference type="RuleBase" id="RU000687"/>
    </source>
</evidence>
<dbReference type="Proteomes" id="UP000038040">
    <property type="component" value="Unplaced"/>
</dbReference>
<evidence type="ECO:0000256" key="4">
    <source>
        <dbReference type="ARBA" id="ARBA00022475"/>
    </source>
</evidence>
<keyword evidence="3 11" id="KW-0813">Transport</keyword>